<accession>A0A239B6C7</accession>
<gene>
    <name evidence="2" type="ORF">SAMN04488078_100289</name>
</gene>
<dbReference type="EMBL" id="FZON01000002">
    <property type="protein sequence ID" value="SNS03232.1"/>
    <property type="molecule type" value="Genomic_DNA"/>
</dbReference>
<dbReference type="Proteomes" id="UP000198440">
    <property type="component" value="Unassembled WGS sequence"/>
</dbReference>
<evidence type="ECO:0000313" key="2">
    <source>
        <dbReference type="EMBL" id="SNS03232.1"/>
    </source>
</evidence>
<protein>
    <recommendedName>
        <fullName evidence="4">Periplasmic protein</fullName>
    </recommendedName>
</protein>
<keyword evidence="1" id="KW-0732">Signal</keyword>
<feature type="chain" id="PRO_5013235171" description="Periplasmic protein" evidence="1">
    <location>
        <begin position="20"/>
        <end position="361"/>
    </location>
</feature>
<organism evidence="2 3">
    <name type="scientific">Antarctobacter heliothermus</name>
    <dbReference type="NCBI Taxonomy" id="74033"/>
    <lineage>
        <taxon>Bacteria</taxon>
        <taxon>Pseudomonadati</taxon>
        <taxon>Pseudomonadota</taxon>
        <taxon>Alphaproteobacteria</taxon>
        <taxon>Rhodobacterales</taxon>
        <taxon>Roseobacteraceae</taxon>
        <taxon>Antarctobacter</taxon>
    </lineage>
</organism>
<reference evidence="2 3" key="1">
    <citation type="submission" date="2017-06" db="EMBL/GenBank/DDBJ databases">
        <authorList>
            <person name="Kim H.J."/>
            <person name="Triplett B.A."/>
        </authorList>
    </citation>
    <scope>NUCLEOTIDE SEQUENCE [LARGE SCALE GENOMIC DNA]</scope>
    <source>
        <strain evidence="2 3">DSM 11445</strain>
    </source>
</reference>
<evidence type="ECO:0000256" key="1">
    <source>
        <dbReference type="SAM" id="SignalP"/>
    </source>
</evidence>
<dbReference type="SUPFAM" id="SSF52096">
    <property type="entry name" value="ClpP/crotonase"/>
    <property type="match status" value="1"/>
</dbReference>
<name>A0A239B6C7_9RHOB</name>
<dbReference type="AlphaFoldDB" id="A0A239B6C7"/>
<proteinExistence type="predicted"/>
<dbReference type="RefSeq" id="WP_089276103.1">
    <property type="nucleotide sequence ID" value="NZ_FZON01000002.1"/>
</dbReference>
<dbReference type="OrthoDB" id="9767116at2"/>
<dbReference type="InterPro" id="IPR029045">
    <property type="entry name" value="ClpP/crotonase-like_dom_sf"/>
</dbReference>
<evidence type="ECO:0000313" key="3">
    <source>
        <dbReference type="Proteomes" id="UP000198440"/>
    </source>
</evidence>
<sequence>MKILTLAATVALMATAAMATPMQFQSHNNGNCTGCSWTSAEGEITQDTPDRLREFLVQNPYARDLVFHSPGGNLGAALELGRIIRENDMSTGIGRTDPAHPSDYGPMLAIVDGTCESACAFAFLGGTSRSAYETDEHSMVPRTGRLGMHQFYSLDGAEIPTAATQQIMGQVLFYVLEMGINAELLSIASSTPPDDMRFLSRKELVDLKVLTASSVSTPDLVLAGDDLAVEWQRFWETGDLEKTTLLYCRSDTQDWMIRTRQHWLSGEPKNETYTVHAGNYDLPFFVQGQQHPMTSSAVTRYERIGTESFLDMRLPIDPRDHPDAELQIYPINNLRYPEFHAAEIRLPDAATLNALGRACRP</sequence>
<feature type="signal peptide" evidence="1">
    <location>
        <begin position="1"/>
        <end position="19"/>
    </location>
</feature>
<evidence type="ECO:0008006" key="4">
    <source>
        <dbReference type="Google" id="ProtNLM"/>
    </source>
</evidence>